<feature type="domain" description="GGDEF" evidence="3">
    <location>
        <begin position="214"/>
        <end position="339"/>
    </location>
</feature>
<feature type="transmembrane region" description="Helical" evidence="2">
    <location>
        <begin position="51"/>
        <end position="74"/>
    </location>
</feature>
<name>A0ABR6WTS5_9FIRM</name>
<proteinExistence type="predicted"/>
<dbReference type="CDD" id="cd01949">
    <property type="entry name" value="GGDEF"/>
    <property type="match status" value="1"/>
</dbReference>
<keyword evidence="2" id="KW-0472">Membrane</keyword>
<evidence type="ECO:0000256" key="1">
    <source>
        <dbReference type="SAM" id="Coils"/>
    </source>
</evidence>
<dbReference type="Pfam" id="PF00990">
    <property type="entry name" value="GGDEF"/>
    <property type="match status" value="1"/>
</dbReference>
<feature type="coiled-coil region" evidence="1">
    <location>
        <begin position="131"/>
        <end position="158"/>
    </location>
</feature>
<feature type="transmembrane region" description="Helical" evidence="2">
    <location>
        <begin position="81"/>
        <end position="101"/>
    </location>
</feature>
<evidence type="ECO:0000313" key="4">
    <source>
        <dbReference type="EMBL" id="MBC3803955.1"/>
    </source>
</evidence>
<evidence type="ECO:0000259" key="3">
    <source>
        <dbReference type="PROSITE" id="PS50887"/>
    </source>
</evidence>
<gene>
    <name evidence="4" type="ORF">GH808_05830</name>
</gene>
<dbReference type="PROSITE" id="PS50887">
    <property type="entry name" value="GGDEF"/>
    <property type="match status" value="1"/>
</dbReference>
<protein>
    <submittedName>
        <fullName evidence="4">Diguanylate cyclase</fullName>
    </submittedName>
</protein>
<feature type="transmembrane region" description="Helical" evidence="2">
    <location>
        <begin position="107"/>
        <end position="127"/>
    </location>
</feature>
<keyword evidence="2" id="KW-1133">Transmembrane helix</keyword>
<dbReference type="NCBIfam" id="TIGR00254">
    <property type="entry name" value="GGDEF"/>
    <property type="match status" value="1"/>
</dbReference>
<dbReference type="InterPro" id="IPR029787">
    <property type="entry name" value="Nucleotide_cyclase"/>
</dbReference>
<keyword evidence="1" id="KW-0175">Coiled coil</keyword>
<keyword evidence="2" id="KW-0812">Transmembrane</keyword>
<dbReference type="EMBL" id="WJBC01000006">
    <property type="protein sequence ID" value="MBC3803955.1"/>
    <property type="molecule type" value="Genomic_DNA"/>
</dbReference>
<reference evidence="4 5" key="1">
    <citation type="journal article" date="2020" name="mSystems">
        <title>Defining Genomic and Predicted Metabolic Features of the Acetobacterium Genus.</title>
        <authorList>
            <person name="Ross D.E."/>
            <person name="Marshall C.W."/>
            <person name="Gulliver D."/>
            <person name="May H.D."/>
            <person name="Norman R.S."/>
        </authorList>
    </citation>
    <scope>NUCLEOTIDE SEQUENCE [LARGE SCALE GENOMIC DNA]</scope>
    <source>
        <strain evidence="4 5">DSM 8238</strain>
    </source>
</reference>
<feature type="transmembrane region" description="Helical" evidence="2">
    <location>
        <begin position="27"/>
        <end position="45"/>
    </location>
</feature>
<dbReference type="Proteomes" id="UP000603234">
    <property type="component" value="Unassembled WGS sequence"/>
</dbReference>
<dbReference type="PANTHER" id="PTHR46663">
    <property type="entry name" value="DIGUANYLATE CYCLASE DGCT-RELATED"/>
    <property type="match status" value="1"/>
</dbReference>
<keyword evidence="5" id="KW-1185">Reference proteome</keyword>
<dbReference type="InterPro" id="IPR052163">
    <property type="entry name" value="DGC-Regulatory_Protein"/>
</dbReference>
<evidence type="ECO:0000256" key="2">
    <source>
        <dbReference type="SAM" id="Phobius"/>
    </source>
</evidence>
<dbReference type="InterPro" id="IPR000160">
    <property type="entry name" value="GGDEF_dom"/>
</dbReference>
<dbReference type="PANTHER" id="PTHR46663:SF2">
    <property type="entry name" value="GGDEF DOMAIN-CONTAINING PROTEIN"/>
    <property type="match status" value="1"/>
</dbReference>
<dbReference type="Gene3D" id="3.30.70.270">
    <property type="match status" value="1"/>
</dbReference>
<dbReference type="InterPro" id="IPR043128">
    <property type="entry name" value="Rev_trsase/Diguanyl_cyclase"/>
</dbReference>
<organism evidence="4 5">
    <name type="scientific">Acetobacterium fimetarium</name>
    <dbReference type="NCBI Taxonomy" id="52691"/>
    <lineage>
        <taxon>Bacteria</taxon>
        <taxon>Bacillati</taxon>
        <taxon>Bacillota</taxon>
        <taxon>Clostridia</taxon>
        <taxon>Eubacteriales</taxon>
        <taxon>Eubacteriaceae</taxon>
        <taxon>Acetobacterium</taxon>
    </lineage>
</organism>
<dbReference type="RefSeq" id="WP_186841844.1">
    <property type="nucleotide sequence ID" value="NZ_WJBC01000006.1"/>
</dbReference>
<sequence>MDTNRSNTELIERFGTKKINFDKKKQLPWIKIGICLLLYGITILAQVRFLFLFGINIGGVAAQFQVMISTYLVISVKKQGYPVAVAMNLVESVMVALLIIRNGNLNAIPGVIVPICTIITISIISFYGKGLAAKLAEVSQQKAELADLYEELTTTEKEVIKQNIRMAKYNNEMTKREIRQNYFVYFDILTELPNRKMMIEKLDHFVEIAGSKKISFAVVYMDVDDFKSINTSMGYHHGDLLLKEIAARIKNEIHEDDIVGRLGSDEFALIIRRDLKAAEIDDYVGRIKAALAETFMIEKAEINISASLGIAVFPRDGMNAEELLNDANSAMCKAYQNRH</sequence>
<dbReference type="SMART" id="SM00267">
    <property type="entry name" value="GGDEF"/>
    <property type="match status" value="1"/>
</dbReference>
<evidence type="ECO:0000313" key="5">
    <source>
        <dbReference type="Proteomes" id="UP000603234"/>
    </source>
</evidence>
<dbReference type="SUPFAM" id="SSF55073">
    <property type="entry name" value="Nucleotide cyclase"/>
    <property type="match status" value="1"/>
</dbReference>
<comment type="caution">
    <text evidence="4">The sequence shown here is derived from an EMBL/GenBank/DDBJ whole genome shotgun (WGS) entry which is preliminary data.</text>
</comment>
<accession>A0ABR6WTS5</accession>